<dbReference type="EMBL" id="JAQQWM010000003">
    <property type="protein sequence ID" value="KAK8072657.1"/>
    <property type="molecule type" value="Genomic_DNA"/>
</dbReference>
<reference evidence="1 2" key="1">
    <citation type="submission" date="2023-01" db="EMBL/GenBank/DDBJ databases">
        <title>Analysis of 21 Apiospora genomes using comparative genomics revels a genus with tremendous synthesis potential of carbohydrate active enzymes and secondary metabolites.</title>
        <authorList>
            <person name="Sorensen T."/>
        </authorList>
    </citation>
    <scope>NUCLEOTIDE SEQUENCE [LARGE SCALE GENOMIC DNA]</scope>
    <source>
        <strain evidence="1 2">CBS 83171</strain>
    </source>
</reference>
<dbReference type="Proteomes" id="UP001446871">
    <property type="component" value="Unassembled WGS sequence"/>
</dbReference>
<keyword evidence="2" id="KW-1185">Reference proteome</keyword>
<sequence length="79" mass="8922">MASPEDTELSWEAYSKAKEEGLEKATESLDVAGNSENSSPYLQRIVTWWARILESIQLINIVARNTVLIRFLELPTAQV</sequence>
<comment type="caution">
    <text evidence="1">The sequence shown here is derived from an EMBL/GenBank/DDBJ whole genome shotgun (WGS) entry which is preliminary data.</text>
</comment>
<evidence type="ECO:0000313" key="2">
    <source>
        <dbReference type="Proteomes" id="UP001446871"/>
    </source>
</evidence>
<protein>
    <submittedName>
        <fullName evidence="1">Uncharacterized protein</fullName>
    </submittedName>
</protein>
<evidence type="ECO:0000313" key="1">
    <source>
        <dbReference type="EMBL" id="KAK8072657.1"/>
    </source>
</evidence>
<gene>
    <name evidence="1" type="ORF">PG996_006005</name>
</gene>
<proteinExistence type="predicted"/>
<accession>A0ABR1VNA9</accession>
<organism evidence="1 2">
    <name type="scientific">Apiospora saccharicola</name>
    <dbReference type="NCBI Taxonomy" id="335842"/>
    <lineage>
        <taxon>Eukaryota</taxon>
        <taxon>Fungi</taxon>
        <taxon>Dikarya</taxon>
        <taxon>Ascomycota</taxon>
        <taxon>Pezizomycotina</taxon>
        <taxon>Sordariomycetes</taxon>
        <taxon>Xylariomycetidae</taxon>
        <taxon>Amphisphaeriales</taxon>
        <taxon>Apiosporaceae</taxon>
        <taxon>Apiospora</taxon>
    </lineage>
</organism>
<name>A0ABR1VNA9_9PEZI</name>